<feature type="region of interest" description="Disordered" evidence="1">
    <location>
        <begin position="38"/>
        <end position="64"/>
    </location>
</feature>
<dbReference type="AlphaFoldDB" id="A0A5C5ZA10"/>
<reference evidence="2 3" key="1">
    <citation type="submission" date="2019-02" db="EMBL/GenBank/DDBJ databases">
        <title>Deep-cultivation of Planctomycetes and their phenomic and genomic characterization uncovers novel biology.</title>
        <authorList>
            <person name="Wiegand S."/>
            <person name="Jogler M."/>
            <person name="Boedeker C."/>
            <person name="Pinto D."/>
            <person name="Vollmers J."/>
            <person name="Rivas-Marin E."/>
            <person name="Kohn T."/>
            <person name="Peeters S.H."/>
            <person name="Heuer A."/>
            <person name="Rast P."/>
            <person name="Oberbeckmann S."/>
            <person name="Bunk B."/>
            <person name="Jeske O."/>
            <person name="Meyerdierks A."/>
            <person name="Storesund J.E."/>
            <person name="Kallscheuer N."/>
            <person name="Luecker S."/>
            <person name="Lage O.M."/>
            <person name="Pohl T."/>
            <person name="Merkel B.J."/>
            <person name="Hornburger P."/>
            <person name="Mueller R.-W."/>
            <person name="Bruemmer F."/>
            <person name="Labrenz M."/>
            <person name="Spormann A.M."/>
            <person name="Op Den Camp H."/>
            <person name="Overmann J."/>
            <person name="Amann R."/>
            <person name="Jetten M.S.M."/>
            <person name="Mascher T."/>
            <person name="Medema M.H."/>
            <person name="Devos D.P."/>
            <person name="Kaster A.-K."/>
            <person name="Ovreas L."/>
            <person name="Rohde M."/>
            <person name="Galperin M.Y."/>
            <person name="Jogler C."/>
        </authorList>
    </citation>
    <scope>NUCLEOTIDE SEQUENCE [LARGE SCALE GENOMIC DNA]</scope>
    <source>
        <strain evidence="2 3">CA13</strain>
    </source>
</reference>
<dbReference type="Proteomes" id="UP000315010">
    <property type="component" value="Unassembled WGS sequence"/>
</dbReference>
<evidence type="ECO:0000256" key="1">
    <source>
        <dbReference type="SAM" id="MobiDB-lite"/>
    </source>
</evidence>
<accession>A0A5C5ZA10</accession>
<evidence type="ECO:0000313" key="2">
    <source>
        <dbReference type="EMBL" id="TWT83937.1"/>
    </source>
</evidence>
<name>A0A5C5ZA10_9BACT</name>
<comment type="caution">
    <text evidence="2">The sequence shown here is derived from an EMBL/GenBank/DDBJ whole genome shotgun (WGS) entry which is preliminary data.</text>
</comment>
<protein>
    <submittedName>
        <fullName evidence="2">Uncharacterized protein</fullName>
    </submittedName>
</protein>
<evidence type="ECO:0000313" key="3">
    <source>
        <dbReference type="Proteomes" id="UP000315010"/>
    </source>
</evidence>
<organism evidence="2 3">
    <name type="scientific">Novipirellula herctigrandis</name>
    <dbReference type="NCBI Taxonomy" id="2527986"/>
    <lineage>
        <taxon>Bacteria</taxon>
        <taxon>Pseudomonadati</taxon>
        <taxon>Planctomycetota</taxon>
        <taxon>Planctomycetia</taxon>
        <taxon>Pirellulales</taxon>
        <taxon>Pirellulaceae</taxon>
        <taxon>Novipirellula</taxon>
    </lineage>
</organism>
<gene>
    <name evidence="2" type="ORF">CA13_54110</name>
</gene>
<proteinExistence type="predicted"/>
<sequence>MKIDGVIEKNKKIISDALNILNTFLADSMPLMAIKRNTVPITENPPKHRPKPPDRTVQQGNRGR</sequence>
<keyword evidence="3" id="KW-1185">Reference proteome</keyword>
<dbReference type="EMBL" id="SJPJ01000001">
    <property type="protein sequence ID" value="TWT83937.1"/>
    <property type="molecule type" value="Genomic_DNA"/>
</dbReference>